<protein>
    <submittedName>
        <fullName evidence="4">Mobilization protein</fullName>
    </submittedName>
</protein>
<name>A0A7G3GG83_9NEIS</name>
<keyword evidence="1" id="KW-0175">Coiled coil</keyword>
<keyword evidence="5" id="KW-1185">Reference proteome</keyword>
<evidence type="ECO:0000313" key="3">
    <source>
        <dbReference type="EMBL" id="QBC45977.1"/>
    </source>
</evidence>
<evidence type="ECO:0000256" key="1">
    <source>
        <dbReference type="SAM" id="Coils"/>
    </source>
</evidence>
<reference evidence="4 5" key="1">
    <citation type="submission" date="2018-01" db="EMBL/GenBank/DDBJ databases">
        <title>Genome sequence of Iodobacter sp. strain PCH194 isolated from Indian Trans-Himalaya.</title>
        <authorList>
            <person name="Kumar V."/>
            <person name="Thakur V."/>
            <person name="Kumar S."/>
            <person name="Singh D."/>
        </authorList>
    </citation>
    <scope>NUCLEOTIDE SEQUENCE [LARGE SCALE GENOMIC DNA]</scope>
    <source>
        <strain evidence="4 5">PCH194</strain>
        <plasmid evidence="4 5">pl3</plasmid>
    </source>
</reference>
<feature type="coiled-coil region" evidence="1">
    <location>
        <begin position="1"/>
        <end position="44"/>
    </location>
</feature>
<dbReference type="AlphaFoldDB" id="A0A7G3GG83"/>
<accession>A0A7G3GG83</accession>
<feature type="region of interest" description="Disordered" evidence="2">
    <location>
        <begin position="87"/>
        <end position="109"/>
    </location>
</feature>
<dbReference type="KEGG" id="ifl:C1H71_20775"/>
<dbReference type="EMBL" id="CP025784">
    <property type="protein sequence ID" value="QBC45977.1"/>
    <property type="molecule type" value="Genomic_DNA"/>
</dbReference>
<organism evidence="4 5">
    <name type="scientific">Iodobacter fluviatilis</name>
    <dbReference type="NCBI Taxonomy" id="537"/>
    <lineage>
        <taxon>Bacteria</taxon>
        <taxon>Pseudomonadati</taxon>
        <taxon>Pseudomonadota</taxon>
        <taxon>Betaproteobacteria</taxon>
        <taxon>Neisseriales</taxon>
        <taxon>Chitinibacteraceae</taxon>
        <taxon>Iodobacter</taxon>
    </lineage>
</organism>
<dbReference type="Proteomes" id="UP000515917">
    <property type="component" value="Plasmid pl3"/>
</dbReference>
<keyword evidence="4" id="KW-0614">Plasmid</keyword>
<gene>
    <name evidence="3" type="ORF">C1H71_20775</name>
    <name evidence="4" type="ORF">C1H71_20815</name>
</gene>
<dbReference type="KEGG" id="ifl:C1H71_20815"/>
<evidence type="ECO:0000313" key="5">
    <source>
        <dbReference type="Proteomes" id="UP000515917"/>
    </source>
</evidence>
<proteinExistence type="predicted"/>
<evidence type="ECO:0000313" key="4">
    <source>
        <dbReference type="EMBL" id="QBC45985.1"/>
    </source>
</evidence>
<evidence type="ECO:0000256" key="2">
    <source>
        <dbReference type="SAM" id="MobiDB-lite"/>
    </source>
</evidence>
<dbReference type="EMBL" id="CP025784">
    <property type="protein sequence ID" value="QBC45985.1"/>
    <property type="molecule type" value="Genomic_DNA"/>
</dbReference>
<sequence length="109" mass="12607">MSGIDKRIEELELRLKQAKALKNKQEAQKRAALAKIERAKETRKKILAGSLMLHLMAQEGEEGAKWKHALGRRLDEWLTRADDRELFNMQPLSEKTNEEKQNSNQPSLI</sequence>
<dbReference type="RefSeq" id="WP_130108432.1">
    <property type="nucleotide sequence ID" value="NZ_CP025784.1"/>
</dbReference>
<geneLocation type="plasmid" evidence="4 5">
    <name>pl3</name>
</geneLocation>